<proteinExistence type="predicted"/>
<accession>A0ABY2XA83</accession>
<reference evidence="2 3" key="1">
    <citation type="submission" date="2019-05" db="EMBL/GenBank/DDBJ databases">
        <title>Marivita sp. nov. isolated from sea sediment.</title>
        <authorList>
            <person name="Kim W."/>
        </authorList>
    </citation>
    <scope>NUCLEOTIDE SEQUENCE [LARGE SCALE GENOMIC DNA]</scope>
    <source>
        <strain evidence="2 3">CAU 1492</strain>
    </source>
</reference>
<dbReference type="EMBL" id="VCPC01000002">
    <property type="protein sequence ID" value="TMV13288.1"/>
    <property type="molecule type" value="Genomic_DNA"/>
</dbReference>
<protein>
    <submittedName>
        <fullName evidence="2">Trigger factor</fullName>
    </submittedName>
</protein>
<dbReference type="Pfam" id="PF19834">
    <property type="entry name" value="DUF6314"/>
    <property type="match status" value="1"/>
</dbReference>
<feature type="domain" description="DUF6314" evidence="1">
    <location>
        <begin position="9"/>
        <end position="132"/>
    </location>
</feature>
<evidence type="ECO:0000259" key="1">
    <source>
        <dbReference type="Pfam" id="PF19834"/>
    </source>
</evidence>
<dbReference type="RefSeq" id="WP_138863844.1">
    <property type="nucleotide sequence ID" value="NZ_VCPC01000002.1"/>
</dbReference>
<name>A0ABY2XA83_9RHOB</name>
<comment type="caution">
    <text evidence="2">The sequence shown here is derived from an EMBL/GenBank/DDBJ whole genome shotgun (WGS) entry which is preliminary data.</text>
</comment>
<evidence type="ECO:0000313" key="2">
    <source>
        <dbReference type="EMBL" id="TMV13288.1"/>
    </source>
</evidence>
<dbReference type="InterPro" id="IPR045632">
    <property type="entry name" value="DUF6314"/>
</dbReference>
<dbReference type="Proteomes" id="UP001191082">
    <property type="component" value="Unassembled WGS sequence"/>
</dbReference>
<keyword evidence="3" id="KW-1185">Reference proteome</keyword>
<organism evidence="2 3">
    <name type="scientific">Arenibacterium halophilum</name>
    <dbReference type="NCBI Taxonomy" id="2583821"/>
    <lineage>
        <taxon>Bacteria</taxon>
        <taxon>Pseudomonadati</taxon>
        <taxon>Pseudomonadota</taxon>
        <taxon>Alphaproteobacteria</taxon>
        <taxon>Rhodobacterales</taxon>
        <taxon>Paracoccaceae</taxon>
        <taxon>Arenibacterium</taxon>
    </lineage>
</organism>
<gene>
    <name evidence="2" type="ORF">FGK64_11075</name>
</gene>
<sequence>MGQRVLADFAGRWRLERRIVQRDGPAARFSGVAEWRGDAEALDLLEQGTLSVGDQPPMQAERRYRWLADLTVLFDDGRYFHQVPPGGGPTGHWCDPDMYRVMYRFGSWPAFETVWRVKGPRKDYAMVSHYARLG</sequence>
<evidence type="ECO:0000313" key="3">
    <source>
        <dbReference type="Proteomes" id="UP001191082"/>
    </source>
</evidence>